<dbReference type="InterPro" id="IPR050428">
    <property type="entry name" value="TCS_sensor_his_kinase"/>
</dbReference>
<comment type="catalytic activity">
    <reaction evidence="1">
        <text>ATP + protein L-histidine = ADP + protein N-phospho-L-histidine.</text>
        <dbReference type="EC" id="2.7.13.3"/>
    </reaction>
</comment>
<dbReference type="Gene3D" id="1.10.287.130">
    <property type="match status" value="1"/>
</dbReference>
<dbReference type="PROSITE" id="PS50109">
    <property type="entry name" value="HIS_KIN"/>
    <property type="match status" value="1"/>
</dbReference>
<evidence type="ECO:0000256" key="10">
    <source>
        <dbReference type="ARBA" id="ARBA00023136"/>
    </source>
</evidence>
<evidence type="ECO:0000256" key="3">
    <source>
        <dbReference type="ARBA" id="ARBA00012438"/>
    </source>
</evidence>
<dbReference type="Gene3D" id="6.10.340.10">
    <property type="match status" value="1"/>
</dbReference>
<dbReference type="Pfam" id="PF00672">
    <property type="entry name" value="HAMP"/>
    <property type="match status" value="1"/>
</dbReference>
<comment type="caution">
    <text evidence="15">The sequence shown here is derived from an EMBL/GenBank/DDBJ whole genome shotgun (WGS) entry which is preliminary data.</text>
</comment>
<dbReference type="InterPro" id="IPR003660">
    <property type="entry name" value="HAMP_dom"/>
</dbReference>
<dbReference type="SUPFAM" id="SSF158472">
    <property type="entry name" value="HAMP domain-like"/>
    <property type="match status" value="1"/>
</dbReference>
<keyword evidence="16" id="KW-1185">Reference proteome</keyword>
<protein>
    <recommendedName>
        <fullName evidence="3">histidine kinase</fullName>
        <ecNumber evidence="3">2.7.13.3</ecNumber>
    </recommendedName>
</protein>
<evidence type="ECO:0000256" key="11">
    <source>
        <dbReference type="SAM" id="MobiDB-lite"/>
    </source>
</evidence>
<name>A0ABT1IFM7_9PSEU</name>
<feature type="region of interest" description="Disordered" evidence="11">
    <location>
        <begin position="380"/>
        <end position="424"/>
    </location>
</feature>
<dbReference type="SMART" id="SM00304">
    <property type="entry name" value="HAMP"/>
    <property type="match status" value="1"/>
</dbReference>
<dbReference type="InterPro" id="IPR003594">
    <property type="entry name" value="HATPase_dom"/>
</dbReference>
<evidence type="ECO:0000259" key="13">
    <source>
        <dbReference type="PROSITE" id="PS50109"/>
    </source>
</evidence>
<dbReference type="Pfam" id="PF02518">
    <property type="entry name" value="HATPase_c"/>
    <property type="match status" value="1"/>
</dbReference>
<evidence type="ECO:0000256" key="2">
    <source>
        <dbReference type="ARBA" id="ARBA00004236"/>
    </source>
</evidence>
<dbReference type="PROSITE" id="PS50885">
    <property type="entry name" value="HAMP"/>
    <property type="match status" value="1"/>
</dbReference>
<feature type="transmembrane region" description="Helical" evidence="12">
    <location>
        <begin position="81"/>
        <end position="103"/>
    </location>
</feature>
<keyword evidence="10 12" id="KW-0472">Membrane</keyword>
<keyword evidence="8 12" id="KW-1133">Transmembrane helix</keyword>
<dbReference type="Pfam" id="PF00512">
    <property type="entry name" value="HisKA"/>
    <property type="match status" value="1"/>
</dbReference>
<dbReference type="EC" id="2.7.13.3" evidence="3"/>
<dbReference type="Gene3D" id="3.30.565.10">
    <property type="entry name" value="Histidine kinase-like ATPase, C-terminal domain"/>
    <property type="match status" value="1"/>
</dbReference>
<feature type="domain" description="Histidine kinase" evidence="13">
    <location>
        <begin position="169"/>
        <end position="380"/>
    </location>
</feature>
<evidence type="ECO:0000256" key="5">
    <source>
        <dbReference type="ARBA" id="ARBA00022679"/>
    </source>
</evidence>
<dbReference type="SMART" id="SM00388">
    <property type="entry name" value="HisKA"/>
    <property type="match status" value="1"/>
</dbReference>
<dbReference type="SMART" id="SM00387">
    <property type="entry name" value="HATPase_c"/>
    <property type="match status" value="1"/>
</dbReference>
<evidence type="ECO:0000313" key="16">
    <source>
        <dbReference type="Proteomes" id="UP001205185"/>
    </source>
</evidence>
<evidence type="ECO:0000256" key="1">
    <source>
        <dbReference type="ARBA" id="ARBA00000085"/>
    </source>
</evidence>
<dbReference type="SUPFAM" id="SSF55874">
    <property type="entry name" value="ATPase domain of HSP90 chaperone/DNA topoisomerase II/histidine kinase"/>
    <property type="match status" value="1"/>
</dbReference>
<keyword evidence="5" id="KW-0808">Transferase</keyword>
<evidence type="ECO:0000259" key="14">
    <source>
        <dbReference type="PROSITE" id="PS50885"/>
    </source>
</evidence>
<dbReference type="InterPro" id="IPR005467">
    <property type="entry name" value="His_kinase_dom"/>
</dbReference>
<feature type="transmembrane region" description="Helical" evidence="12">
    <location>
        <begin position="12"/>
        <end position="36"/>
    </location>
</feature>
<evidence type="ECO:0000256" key="4">
    <source>
        <dbReference type="ARBA" id="ARBA00022553"/>
    </source>
</evidence>
<evidence type="ECO:0000256" key="6">
    <source>
        <dbReference type="ARBA" id="ARBA00022692"/>
    </source>
</evidence>
<feature type="compositionally biased region" description="Polar residues" evidence="11">
    <location>
        <begin position="403"/>
        <end position="418"/>
    </location>
</feature>
<accession>A0ABT1IFM7</accession>
<dbReference type="GO" id="GO:0016301">
    <property type="term" value="F:kinase activity"/>
    <property type="evidence" value="ECO:0007669"/>
    <property type="project" value="UniProtKB-KW"/>
</dbReference>
<keyword evidence="6 12" id="KW-0812">Transmembrane</keyword>
<dbReference type="InterPro" id="IPR036890">
    <property type="entry name" value="HATPase_C_sf"/>
</dbReference>
<dbReference type="CDD" id="cd06225">
    <property type="entry name" value="HAMP"/>
    <property type="match status" value="1"/>
</dbReference>
<evidence type="ECO:0000313" key="15">
    <source>
        <dbReference type="EMBL" id="MCP2271451.1"/>
    </source>
</evidence>
<dbReference type="PANTHER" id="PTHR45436:SF5">
    <property type="entry name" value="SENSOR HISTIDINE KINASE TRCS"/>
    <property type="match status" value="1"/>
</dbReference>
<dbReference type="InterPro" id="IPR036097">
    <property type="entry name" value="HisK_dim/P_sf"/>
</dbReference>
<dbReference type="RefSeq" id="WP_253888393.1">
    <property type="nucleotide sequence ID" value="NZ_BAAAVB010000005.1"/>
</dbReference>
<dbReference type="EMBL" id="JAMTCO010000009">
    <property type="protein sequence ID" value="MCP2271451.1"/>
    <property type="molecule type" value="Genomic_DNA"/>
</dbReference>
<reference evidence="15 16" key="1">
    <citation type="submission" date="2022-06" db="EMBL/GenBank/DDBJ databases">
        <title>Genomic Encyclopedia of Archaeal and Bacterial Type Strains, Phase II (KMG-II): from individual species to whole genera.</title>
        <authorList>
            <person name="Goeker M."/>
        </authorList>
    </citation>
    <scope>NUCLEOTIDE SEQUENCE [LARGE SCALE GENOMIC DNA]</scope>
    <source>
        <strain evidence="15 16">DSM 44255</strain>
    </source>
</reference>
<evidence type="ECO:0000256" key="7">
    <source>
        <dbReference type="ARBA" id="ARBA00022777"/>
    </source>
</evidence>
<dbReference type="PRINTS" id="PR00344">
    <property type="entry name" value="BCTRLSENSOR"/>
</dbReference>
<dbReference type="InterPro" id="IPR004358">
    <property type="entry name" value="Sig_transdc_His_kin-like_C"/>
</dbReference>
<dbReference type="SUPFAM" id="SSF47384">
    <property type="entry name" value="Homodimeric domain of signal transducing histidine kinase"/>
    <property type="match status" value="1"/>
</dbReference>
<dbReference type="PANTHER" id="PTHR45436">
    <property type="entry name" value="SENSOR HISTIDINE KINASE YKOH"/>
    <property type="match status" value="1"/>
</dbReference>
<gene>
    <name evidence="15" type="ORF">LV75_003965</name>
</gene>
<organism evidence="15 16">
    <name type="scientific">Actinokineospora diospyrosa</name>
    <dbReference type="NCBI Taxonomy" id="103728"/>
    <lineage>
        <taxon>Bacteria</taxon>
        <taxon>Bacillati</taxon>
        <taxon>Actinomycetota</taxon>
        <taxon>Actinomycetes</taxon>
        <taxon>Pseudonocardiales</taxon>
        <taxon>Pseudonocardiaceae</taxon>
        <taxon>Actinokineospora</taxon>
    </lineage>
</organism>
<feature type="compositionally biased region" description="Low complexity" evidence="11">
    <location>
        <begin position="386"/>
        <end position="402"/>
    </location>
</feature>
<keyword evidence="7 15" id="KW-0418">Kinase</keyword>
<sequence length="424" mass="45096">MRTSRLTLRSRLTLVYGGLFFVAGVVLLAVTFALVAQRLPTEDKIVLSGSEALERPGESRFFVGQLHQLAMDTRDSALQALLTQGGIALLLVGAAAAAFGWLVGGRVLQPLHRVTDTARRIAQAADRGLHERIALDGPRDEVRELADTFDAMLAHLDRAFDSQRRFIANASHELRTPLTLNRALLEVAVHRSPASAELRHLGHTLLEINARHERLIDGLLLLARADSAPLEKSYVDLADIVEHVLAHTPAEPVAVTTDTAEAATAGTAVLLERLVQNLVDNAIRHNAGEAPWLRVSTGTDPAGRAVLTVANTGPVIARYDIPALFEPFRRHAGERTAATAGAGLGLSIVAAITRAHDGTVSAEPRPGGGLLVTVTLPPAQVEPPTQSAQSAQSGRSGQSSSRPWTTTAQITRTSNVIATSDHAG</sequence>
<keyword evidence="9" id="KW-0902">Two-component regulatory system</keyword>
<dbReference type="CDD" id="cd00082">
    <property type="entry name" value="HisKA"/>
    <property type="match status" value="1"/>
</dbReference>
<comment type="subcellular location">
    <subcellularLocation>
        <location evidence="2">Cell membrane</location>
    </subcellularLocation>
</comment>
<dbReference type="InterPro" id="IPR003661">
    <property type="entry name" value="HisK_dim/P_dom"/>
</dbReference>
<keyword evidence="4" id="KW-0597">Phosphoprotein</keyword>
<dbReference type="Proteomes" id="UP001205185">
    <property type="component" value="Unassembled WGS sequence"/>
</dbReference>
<feature type="domain" description="HAMP" evidence="14">
    <location>
        <begin position="105"/>
        <end position="161"/>
    </location>
</feature>
<evidence type="ECO:0000256" key="12">
    <source>
        <dbReference type="SAM" id="Phobius"/>
    </source>
</evidence>
<proteinExistence type="predicted"/>
<evidence type="ECO:0000256" key="9">
    <source>
        <dbReference type="ARBA" id="ARBA00023012"/>
    </source>
</evidence>
<evidence type="ECO:0000256" key="8">
    <source>
        <dbReference type="ARBA" id="ARBA00022989"/>
    </source>
</evidence>